<organism evidence="1 2">
    <name type="scientific">Streptomyces lavendulae subsp. lavendulae</name>
    <dbReference type="NCBI Taxonomy" id="58340"/>
    <lineage>
        <taxon>Bacteria</taxon>
        <taxon>Bacillati</taxon>
        <taxon>Actinomycetota</taxon>
        <taxon>Actinomycetes</taxon>
        <taxon>Kitasatosporales</taxon>
        <taxon>Streptomycetaceae</taxon>
        <taxon>Streptomyces</taxon>
    </lineage>
</organism>
<protein>
    <submittedName>
        <fullName evidence="1">SMI1 / KNR4 family protein</fullName>
    </submittedName>
</protein>
<name>A0A2K8PF94_STRLA</name>
<reference evidence="1 2" key="1">
    <citation type="submission" date="2017-11" db="EMBL/GenBank/DDBJ databases">
        <title>Complete genome sequence of Streptomyces lavendulae subsp. lavendulae CCM 3239 (formerly 'Streptomyces aureofaciens CCM 3239'), the producer of the angucycline-type antibiotic auricin.</title>
        <authorList>
            <person name="Busche T."/>
            <person name="Novakova R."/>
            <person name="Al'Dilaimi A."/>
            <person name="Homerova D."/>
            <person name="Feckova L."/>
            <person name="Rezuchova B."/>
            <person name="Mingyar E."/>
            <person name="Csolleiova D."/>
            <person name="Bekeova C."/>
            <person name="Winkler A."/>
            <person name="Sevcikova B."/>
            <person name="Kalinowski J."/>
            <person name="Kormanec J."/>
            <person name="Ruckert C."/>
        </authorList>
    </citation>
    <scope>NUCLEOTIDE SEQUENCE [LARGE SCALE GENOMIC DNA]</scope>
    <source>
        <strain evidence="1 2">CCM 3239</strain>
    </source>
</reference>
<gene>
    <name evidence="1" type="ORF">SLAV_12130</name>
</gene>
<dbReference type="SUPFAM" id="SSF160631">
    <property type="entry name" value="SMI1/KNR4-like"/>
    <property type="match status" value="1"/>
</dbReference>
<accession>A0A2K8PF94</accession>
<evidence type="ECO:0000313" key="2">
    <source>
        <dbReference type="Proteomes" id="UP000231791"/>
    </source>
</evidence>
<sequence>MEIWDARAVRERLRDKAARDPGHARHGARTHRYALAAPLAPAAVDGFEELHGIRLPPQYRAFVTAVGDGPAGPGHGLLPLVTPRPEAAAGEDWAVDGEWEDDRRPGRAAAPFALTAPRPGPLGRGDGELAAGTLTLAEEGCGLYLRLVLNGPYAGQVWRLDPDWGGFVPAAPDFRAWYTDWLETP</sequence>
<dbReference type="Proteomes" id="UP000231791">
    <property type="component" value="Chromosome"/>
</dbReference>
<dbReference type="RefSeq" id="WP_030236197.1">
    <property type="nucleotide sequence ID" value="NZ_CP024985.1"/>
</dbReference>
<proteinExistence type="predicted"/>
<evidence type="ECO:0000313" key="1">
    <source>
        <dbReference type="EMBL" id="ATZ24285.1"/>
    </source>
</evidence>
<dbReference type="EMBL" id="CP024985">
    <property type="protein sequence ID" value="ATZ24285.1"/>
    <property type="molecule type" value="Genomic_DNA"/>
</dbReference>
<dbReference type="InterPro" id="IPR037883">
    <property type="entry name" value="Knr4/Smi1-like_sf"/>
</dbReference>
<dbReference type="KEGG" id="slx:SLAV_12130"/>
<dbReference type="AlphaFoldDB" id="A0A2K8PF94"/>
<dbReference type="SMART" id="SM00860">
    <property type="entry name" value="SMI1_KNR4"/>
    <property type="match status" value="1"/>
</dbReference>
<dbReference type="InterPro" id="IPR018958">
    <property type="entry name" value="Knr4/Smi1-like_dom"/>
</dbReference>
<dbReference type="GeneID" id="94019151"/>
<keyword evidence="2" id="KW-1185">Reference proteome</keyword>